<sequence>MGAYPQGASSAGVLDLAGNVCEWCLNKHDHPEQVEADASGDARVLRGGSWYGDPDAGRVRITV</sequence>
<dbReference type="InterPro" id="IPR016187">
    <property type="entry name" value="CTDL_fold"/>
</dbReference>
<dbReference type="SUPFAM" id="SSF56436">
    <property type="entry name" value="C-type lectin-like"/>
    <property type="match status" value="1"/>
</dbReference>
<dbReference type="AlphaFoldDB" id="A0A1A8XQC7"/>
<gene>
    <name evidence="2" type="ORF">ACCAA_300016</name>
</gene>
<dbReference type="InterPro" id="IPR005532">
    <property type="entry name" value="SUMF_dom"/>
</dbReference>
<evidence type="ECO:0000259" key="1">
    <source>
        <dbReference type="Pfam" id="PF03781"/>
    </source>
</evidence>
<protein>
    <recommendedName>
        <fullName evidence="1">Sulfatase-modifying factor enzyme-like domain-containing protein</fullName>
    </recommendedName>
</protein>
<reference evidence="2 3" key="1">
    <citation type="submission" date="2016-06" db="EMBL/GenBank/DDBJ databases">
        <authorList>
            <person name="Kjaerup R.B."/>
            <person name="Dalgaard T.S."/>
            <person name="Juul-Madsen H.R."/>
        </authorList>
    </citation>
    <scope>NUCLEOTIDE SEQUENCE [LARGE SCALE GENOMIC DNA]</scope>
    <source>
        <strain evidence="2">3</strain>
    </source>
</reference>
<accession>A0A1A8XQC7</accession>
<dbReference type="RefSeq" id="WP_186406988.1">
    <property type="nucleotide sequence ID" value="NZ_FLQX01000106.1"/>
</dbReference>
<dbReference type="Pfam" id="PF03781">
    <property type="entry name" value="FGE-sulfatase"/>
    <property type="match status" value="1"/>
</dbReference>
<organism evidence="2 3">
    <name type="scientific">Candidatus Accumulibacter aalborgensis</name>
    <dbReference type="NCBI Taxonomy" id="1860102"/>
    <lineage>
        <taxon>Bacteria</taxon>
        <taxon>Pseudomonadati</taxon>
        <taxon>Pseudomonadota</taxon>
        <taxon>Betaproteobacteria</taxon>
        <taxon>Candidatus Accumulibacter</taxon>
    </lineage>
</organism>
<evidence type="ECO:0000313" key="2">
    <source>
        <dbReference type="EMBL" id="SBT06153.1"/>
    </source>
</evidence>
<dbReference type="Gene3D" id="3.90.1580.10">
    <property type="entry name" value="paralog of FGE (formylglycine-generating enzyme)"/>
    <property type="match status" value="1"/>
</dbReference>
<feature type="domain" description="Sulfatase-modifying factor enzyme-like" evidence="1">
    <location>
        <begin position="2"/>
        <end position="55"/>
    </location>
</feature>
<name>A0A1A8XQC7_9PROT</name>
<keyword evidence="3" id="KW-1185">Reference proteome</keyword>
<dbReference type="Proteomes" id="UP000199169">
    <property type="component" value="Unassembled WGS sequence"/>
</dbReference>
<dbReference type="InterPro" id="IPR042095">
    <property type="entry name" value="SUMF_sf"/>
</dbReference>
<dbReference type="STRING" id="1860102.ACCAA_300016"/>
<proteinExistence type="predicted"/>
<evidence type="ECO:0000313" key="3">
    <source>
        <dbReference type="Proteomes" id="UP000199169"/>
    </source>
</evidence>
<dbReference type="EMBL" id="FLQX01000106">
    <property type="protein sequence ID" value="SBT06153.1"/>
    <property type="molecule type" value="Genomic_DNA"/>
</dbReference>